<protein>
    <submittedName>
        <fullName evidence="2">Uncharacterized protein</fullName>
    </submittedName>
</protein>
<evidence type="ECO:0000313" key="3">
    <source>
        <dbReference type="Proteomes" id="UP001367508"/>
    </source>
</evidence>
<evidence type="ECO:0000313" key="2">
    <source>
        <dbReference type="EMBL" id="KAK7361676.1"/>
    </source>
</evidence>
<dbReference type="AlphaFoldDB" id="A0AAN9MXB2"/>
<feature type="region of interest" description="Disordered" evidence="1">
    <location>
        <begin position="1"/>
        <end position="24"/>
    </location>
</feature>
<comment type="caution">
    <text evidence="2">The sequence shown here is derived from an EMBL/GenBank/DDBJ whole genome shotgun (WGS) entry which is preliminary data.</text>
</comment>
<name>A0AAN9MXB2_CANGL</name>
<proteinExistence type="predicted"/>
<organism evidence="2 3">
    <name type="scientific">Canavalia gladiata</name>
    <name type="common">Sword bean</name>
    <name type="synonym">Dolichos gladiatus</name>
    <dbReference type="NCBI Taxonomy" id="3824"/>
    <lineage>
        <taxon>Eukaryota</taxon>
        <taxon>Viridiplantae</taxon>
        <taxon>Streptophyta</taxon>
        <taxon>Embryophyta</taxon>
        <taxon>Tracheophyta</taxon>
        <taxon>Spermatophyta</taxon>
        <taxon>Magnoliopsida</taxon>
        <taxon>eudicotyledons</taxon>
        <taxon>Gunneridae</taxon>
        <taxon>Pentapetalae</taxon>
        <taxon>rosids</taxon>
        <taxon>fabids</taxon>
        <taxon>Fabales</taxon>
        <taxon>Fabaceae</taxon>
        <taxon>Papilionoideae</taxon>
        <taxon>50 kb inversion clade</taxon>
        <taxon>NPAAA clade</taxon>
        <taxon>indigoferoid/millettioid clade</taxon>
        <taxon>Phaseoleae</taxon>
        <taxon>Canavalia</taxon>
    </lineage>
</organism>
<dbReference type="EMBL" id="JAYMYQ010000001">
    <property type="protein sequence ID" value="KAK7361676.1"/>
    <property type="molecule type" value="Genomic_DNA"/>
</dbReference>
<reference evidence="2 3" key="1">
    <citation type="submission" date="2024-01" db="EMBL/GenBank/DDBJ databases">
        <title>The genomes of 5 underutilized Papilionoideae crops provide insights into root nodulation and disease resistanc.</title>
        <authorList>
            <person name="Jiang F."/>
        </authorList>
    </citation>
    <scope>NUCLEOTIDE SEQUENCE [LARGE SCALE GENOMIC DNA]</scope>
    <source>
        <strain evidence="2">LVBAO_FW01</strain>
        <tissue evidence="2">Leaves</tissue>
    </source>
</reference>
<keyword evidence="3" id="KW-1185">Reference proteome</keyword>
<gene>
    <name evidence="2" type="ORF">VNO77_03750</name>
</gene>
<sequence length="81" mass="9165">MVLSGHSFASDCGLPSFPRTLRSQGSAPYADLKLSSRLFRMNEERWVDSLESNAWRFQEMPLNENRAPEQVKSFGDDSGIL</sequence>
<accession>A0AAN9MXB2</accession>
<dbReference type="Proteomes" id="UP001367508">
    <property type="component" value="Unassembled WGS sequence"/>
</dbReference>
<evidence type="ECO:0000256" key="1">
    <source>
        <dbReference type="SAM" id="MobiDB-lite"/>
    </source>
</evidence>